<evidence type="ECO:0000256" key="1">
    <source>
        <dbReference type="ARBA" id="ARBA00023002"/>
    </source>
</evidence>
<feature type="domain" description="Pyrroline-5-carboxylate reductase catalytic N-terminal" evidence="2">
    <location>
        <begin position="2"/>
        <end position="96"/>
    </location>
</feature>
<reference evidence="3" key="1">
    <citation type="submission" date="2020-10" db="EMBL/GenBank/DDBJ databases">
        <title>Sequencing the genomes of 1000 actinobacteria strains.</title>
        <authorList>
            <person name="Klenk H.-P."/>
        </authorList>
    </citation>
    <scope>NUCLEOTIDE SEQUENCE</scope>
    <source>
        <strain evidence="3">DSM 45354</strain>
    </source>
</reference>
<sequence length="212" mass="22128">MQITILGAGNMSRGIATRLLAGSHEVHILDRDAGHAATLVDELRGVSEGRVSPGTLGDDLVGEIVILAVPYVAASRIVKEYYDRLADKILVDITNPINATYDGLSVAADTSAGQEIAKATPESTRVVKAFNTTFAGTLLSGEVAGHPLDVLLAGDDADAKATIAKLIEMGGMRPLDVGALVRARYLEGMGLVHIMLQFSMGTGFGSAVKILS</sequence>
<dbReference type="EMBL" id="JADBEM010000001">
    <property type="protein sequence ID" value="MBE1608015.1"/>
    <property type="molecule type" value="Genomic_DNA"/>
</dbReference>
<dbReference type="PANTHER" id="PTHR14239">
    <property type="entry name" value="DUDULIN-RELATED"/>
    <property type="match status" value="1"/>
</dbReference>
<dbReference type="InterPro" id="IPR036291">
    <property type="entry name" value="NAD(P)-bd_dom_sf"/>
</dbReference>
<dbReference type="SUPFAM" id="SSF51735">
    <property type="entry name" value="NAD(P)-binding Rossmann-fold domains"/>
    <property type="match status" value="1"/>
</dbReference>
<dbReference type="Gene3D" id="3.40.50.720">
    <property type="entry name" value="NAD(P)-binding Rossmann-like Domain"/>
    <property type="match status" value="1"/>
</dbReference>
<dbReference type="InterPro" id="IPR028939">
    <property type="entry name" value="P5C_Rdtase_cat_N"/>
</dbReference>
<proteinExistence type="predicted"/>
<comment type="caution">
    <text evidence="3">The sequence shown here is derived from an EMBL/GenBank/DDBJ whole genome shotgun (WGS) entry which is preliminary data.</text>
</comment>
<keyword evidence="4" id="KW-1185">Reference proteome</keyword>
<evidence type="ECO:0000313" key="3">
    <source>
        <dbReference type="EMBL" id="MBE1608015.1"/>
    </source>
</evidence>
<dbReference type="RefSeq" id="WP_192751872.1">
    <property type="nucleotide sequence ID" value="NZ_BAABJL010000040.1"/>
</dbReference>
<evidence type="ECO:0000313" key="4">
    <source>
        <dbReference type="Proteomes" id="UP000638648"/>
    </source>
</evidence>
<dbReference type="Proteomes" id="UP000638648">
    <property type="component" value="Unassembled WGS sequence"/>
</dbReference>
<dbReference type="InterPro" id="IPR051267">
    <property type="entry name" value="STEAP_metalloreductase"/>
</dbReference>
<gene>
    <name evidence="3" type="ORF">HEB94_004863</name>
</gene>
<dbReference type="GO" id="GO:0016491">
    <property type="term" value="F:oxidoreductase activity"/>
    <property type="evidence" value="ECO:0007669"/>
    <property type="project" value="UniProtKB-KW"/>
</dbReference>
<evidence type="ECO:0000259" key="2">
    <source>
        <dbReference type="Pfam" id="PF03807"/>
    </source>
</evidence>
<dbReference type="Pfam" id="PF03807">
    <property type="entry name" value="F420_oxidored"/>
    <property type="match status" value="1"/>
</dbReference>
<dbReference type="AlphaFoldDB" id="A0A927MW52"/>
<keyword evidence="1" id="KW-0560">Oxidoreductase</keyword>
<organism evidence="3 4">
    <name type="scientific">Actinopolymorpha pittospori</name>
    <dbReference type="NCBI Taxonomy" id="648752"/>
    <lineage>
        <taxon>Bacteria</taxon>
        <taxon>Bacillati</taxon>
        <taxon>Actinomycetota</taxon>
        <taxon>Actinomycetes</taxon>
        <taxon>Propionibacteriales</taxon>
        <taxon>Actinopolymorphaceae</taxon>
        <taxon>Actinopolymorpha</taxon>
    </lineage>
</organism>
<dbReference type="PANTHER" id="PTHR14239:SF10">
    <property type="entry name" value="REDUCTASE"/>
    <property type="match status" value="1"/>
</dbReference>
<accession>A0A927MW52</accession>
<name>A0A927MW52_9ACTN</name>
<protein>
    <submittedName>
        <fullName evidence="3">Dinucleotide-binding enzyme</fullName>
    </submittedName>
</protein>